<comment type="caution">
    <text evidence="3">The sequence shown here is derived from an EMBL/GenBank/DDBJ whole genome shotgun (WGS) entry which is preliminary data.</text>
</comment>
<dbReference type="Gene3D" id="3.30.70.330">
    <property type="match status" value="1"/>
</dbReference>
<dbReference type="InterPro" id="IPR035979">
    <property type="entry name" value="RBD_domain_sf"/>
</dbReference>
<dbReference type="Pfam" id="PF00076">
    <property type="entry name" value="RRM_1"/>
    <property type="match status" value="1"/>
</dbReference>
<reference evidence="3 4" key="1">
    <citation type="journal article" date="2016" name="BMC Genomics">
        <title>Comparative genomics reveals Cyclospora cayetanensis possesses coccidia-like metabolism and invasion components but unique surface antigens.</title>
        <authorList>
            <person name="Liu S."/>
            <person name="Wang L."/>
            <person name="Zheng H."/>
            <person name="Xu Z."/>
            <person name="Roellig D.M."/>
            <person name="Li N."/>
            <person name="Frace M.A."/>
            <person name="Tang K."/>
            <person name="Arrowood M.J."/>
            <person name="Moss D.M."/>
            <person name="Zhang L."/>
            <person name="Feng Y."/>
            <person name="Xiao L."/>
        </authorList>
    </citation>
    <scope>NUCLEOTIDE SEQUENCE [LARGE SCALE GENOMIC DNA]</scope>
    <source>
        <strain evidence="3 4">CHN_HEN01</strain>
    </source>
</reference>
<keyword evidence="1" id="KW-0694">RNA-binding</keyword>
<dbReference type="InParanoid" id="A0A1D3CZG1"/>
<protein>
    <submittedName>
        <fullName evidence="3">RNA recognition motif domain-containing protein</fullName>
    </submittedName>
</protein>
<dbReference type="EMBL" id="JROU02001405">
    <property type="protein sequence ID" value="OEH76586.1"/>
    <property type="molecule type" value="Genomic_DNA"/>
</dbReference>
<dbReference type="GO" id="GO:0003723">
    <property type="term" value="F:RNA binding"/>
    <property type="evidence" value="ECO:0007669"/>
    <property type="project" value="UniProtKB-UniRule"/>
</dbReference>
<evidence type="ECO:0000313" key="3">
    <source>
        <dbReference type="EMBL" id="OEH76586.1"/>
    </source>
</evidence>
<dbReference type="CDD" id="cd00590">
    <property type="entry name" value="RRM_SF"/>
    <property type="match status" value="1"/>
</dbReference>
<feature type="domain" description="RRM" evidence="2">
    <location>
        <begin position="1"/>
        <end position="53"/>
    </location>
</feature>
<evidence type="ECO:0000256" key="1">
    <source>
        <dbReference type="PROSITE-ProRule" id="PRU00176"/>
    </source>
</evidence>
<accession>A0A1D3CZG1</accession>
<organism evidence="3 4">
    <name type="scientific">Cyclospora cayetanensis</name>
    <dbReference type="NCBI Taxonomy" id="88456"/>
    <lineage>
        <taxon>Eukaryota</taxon>
        <taxon>Sar</taxon>
        <taxon>Alveolata</taxon>
        <taxon>Apicomplexa</taxon>
        <taxon>Conoidasida</taxon>
        <taxon>Coccidia</taxon>
        <taxon>Eucoccidiorida</taxon>
        <taxon>Eimeriorina</taxon>
        <taxon>Eimeriidae</taxon>
        <taxon>Cyclospora</taxon>
    </lineage>
</organism>
<dbReference type="InterPro" id="IPR000504">
    <property type="entry name" value="RRM_dom"/>
</dbReference>
<sequence length="296" mass="33124">MQEYGQVASLFYMADQLQQQTGWAFVTFCSPSEAQKAVEAIDGQLTFENVLRLLPLVLMLAPTPLTVTVKPHTPPFNGCMRAWGTDLSPTLPLLQIVRKLLFLWLLLPQHQDQTPRGNSISPTMAMHIITTLRQTLSRLAVPTHGDEEACMTEWGEGMRERVMTTEERHKTDSPNPERDRTKHIREWAAEQGQGCPEREIWRLQFCRVYLFYRYLVLMIERPAVHAIRGMHGFLVGGKHLKVQMKKGEDIRLTPALKALLPVTHQPGGSFYGGGPSVGGSMGGGGMGGSPARYSPY</sequence>
<dbReference type="SUPFAM" id="SSF54928">
    <property type="entry name" value="RNA-binding domain, RBD"/>
    <property type="match status" value="1"/>
</dbReference>
<evidence type="ECO:0000259" key="2">
    <source>
        <dbReference type="PROSITE" id="PS50102"/>
    </source>
</evidence>
<gene>
    <name evidence="3" type="ORF">cyc_04669</name>
</gene>
<proteinExistence type="predicted"/>
<dbReference type="PROSITE" id="PS50102">
    <property type="entry name" value="RRM"/>
    <property type="match status" value="1"/>
</dbReference>
<name>A0A1D3CZG1_9EIME</name>
<evidence type="ECO:0000313" key="4">
    <source>
        <dbReference type="Proteomes" id="UP000095192"/>
    </source>
</evidence>
<dbReference type="InterPro" id="IPR012677">
    <property type="entry name" value="Nucleotide-bd_a/b_plait_sf"/>
</dbReference>
<keyword evidence="4" id="KW-1185">Reference proteome</keyword>
<dbReference type="Proteomes" id="UP000095192">
    <property type="component" value="Unassembled WGS sequence"/>
</dbReference>
<dbReference type="AlphaFoldDB" id="A0A1D3CZG1"/>
<dbReference type="VEuPathDB" id="ToxoDB:cyc_04669"/>
<dbReference type="VEuPathDB" id="ToxoDB:LOC34621171"/>